<dbReference type="Pfam" id="PF03928">
    <property type="entry name" value="HbpS-like"/>
    <property type="match status" value="1"/>
</dbReference>
<dbReference type="PANTHER" id="PTHR34309:SF1">
    <property type="entry name" value="PROTEIN GLCG"/>
    <property type="match status" value="1"/>
</dbReference>
<proteinExistence type="predicted"/>
<dbReference type="SUPFAM" id="SSF143744">
    <property type="entry name" value="GlcG-like"/>
    <property type="match status" value="1"/>
</dbReference>
<evidence type="ECO:0000313" key="2">
    <source>
        <dbReference type="Proteomes" id="UP000249590"/>
    </source>
</evidence>
<dbReference type="AlphaFoldDB" id="A0A8B2NKK3"/>
<evidence type="ECO:0000313" key="1">
    <source>
        <dbReference type="EMBL" id="RAH96378.1"/>
    </source>
</evidence>
<sequence length="142" mass="14225">MMSDIARSSLQLTYDGAALALQAAIAKAREINVPENIAVVDAGGNLLAFARLDGARFLAQFSAISKAQTAASLHMATGELPPQFGVDLAFATGSRSINLPGGLPIVVDGQVIGAIAASSGADPDDIAIAGAGRDAVLAALKP</sequence>
<reference evidence="1 2" key="1">
    <citation type="submission" date="2018-05" db="EMBL/GenBank/DDBJ databases">
        <title>Acuticoccus sediminis sp. nov., isolated from deep-sea sediment of Indian Ocean.</title>
        <authorList>
            <person name="Liu X."/>
            <person name="Lai Q."/>
            <person name="Du Y."/>
            <person name="Sun F."/>
            <person name="Zhang X."/>
            <person name="Wang S."/>
            <person name="Shao Z."/>
        </authorList>
    </citation>
    <scope>NUCLEOTIDE SEQUENCE [LARGE SCALE GENOMIC DNA]</scope>
    <source>
        <strain evidence="1 2">PTG4-2</strain>
    </source>
</reference>
<keyword evidence="2" id="KW-1185">Reference proteome</keyword>
<gene>
    <name evidence="1" type="ORF">DLJ53_32535</name>
</gene>
<dbReference type="Proteomes" id="UP000249590">
    <property type="component" value="Unassembled WGS sequence"/>
</dbReference>
<dbReference type="EMBL" id="QHHQ01000013">
    <property type="protein sequence ID" value="RAH96378.1"/>
    <property type="molecule type" value="Genomic_DNA"/>
</dbReference>
<dbReference type="InterPro" id="IPR005624">
    <property type="entry name" value="PduO/GlcC-like"/>
</dbReference>
<dbReference type="InterPro" id="IPR052517">
    <property type="entry name" value="GlcG_carb_metab_protein"/>
</dbReference>
<dbReference type="OrthoDB" id="9815788at2"/>
<protein>
    <submittedName>
        <fullName evidence="1">Glcg protein</fullName>
    </submittedName>
</protein>
<comment type="caution">
    <text evidence="1">The sequence shown here is derived from an EMBL/GenBank/DDBJ whole genome shotgun (WGS) entry which is preliminary data.</text>
</comment>
<name>A0A8B2NKK3_9HYPH</name>
<organism evidence="1 2">
    <name type="scientific">Acuticoccus sediminis</name>
    <dbReference type="NCBI Taxonomy" id="2184697"/>
    <lineage>
        <taxon>Bacteria</taxon>
        <taxon>Pseudomonadati</taxon>
        <taxon>Pseudomonadota</taxon>
        <taxon>Alphaproteobacteria</taxon>
        <taxon>Hyphomicrobiales</taxon>
        <taxon>Amorphaceae</taxon>
        <taxon>Acuticoccus</taxon>
    </lineage>
</organism>
<accession>A0A8B2NKK3</accession>
<dbReference type="Gene3D" id="3.30.450.150">
    <property type="entry name" value="Haem-degrading domain"/>
    <property type="match status" value="1"/>
</dbReference>
<dbReference type="InterPro" id="IPR038084">
    <property type="entry name" value="PduO/GlcC-like_sf"/>
</dbReference>
<dbReference type="PANTHER" id="PTHR34309">
    <property type="entry name" value="SLR1406 PROTEIN"/>
    <property type="match status" value="1"/>
</dbReference>